<evidence type="ECO:0000313" key="4">
    <source>
        <dbReference type="EMBL" id="GGB70560.1"/>
    </source>
</evidence>
<gene>
    <name evidence="4" type="ORF">GCM10011503_19060</name>
</gene>
<dbReference type="PANTHER" id="PTHR15462:SF19">
    <property type="entry name" value="PEPTIDASE S1 DOMAIN-CONTAINING PROTEIN"/>
    <property type="match status" value="1"/>
</dbReference>
<proteinExistence type="predicted"/>
<evidence type="ECO:0000256" key="2">
    <source>
        <dbReference type="SAM" id="MobiDB-lite"/>
    </source>
</evidence>
<accession>A0ABQ1JJH1</accession>
<reference evidence="5" key="1">
    <citation type="journal article" date="2019" name="Int. J. Syst. Evol. Microbiol.">
        <title>The Global Catalogue of Microorganisms (GCM) 10K type strain sequencing project: providing services to taxonomists for standard genome sequencing and annotation.</title>
        <authorList>
            <consortium name="The Broad Institute Genomics Platform"/>
            <consortium name="The Broad Institute Genome Sequencing Center for Infectious Disease"/>
            <person name="Wu L."/>
            <person name="Ma J."/>
        </authorList>
    </citation>
    <scope>NUCLEOTIDE SEQUENCE [LARGE SCALE GENOMIC DNA]</scope>
    <source>
        <strain evidence="5">CGMCC 1.15928</strain>
    </source>
</reference>
<keyword evidence="5" id="KW-1185">Reference proteome</keyword>
<feature type="compositionally biased region" description="Polar residues" evidence="2">
    <location>
        <begin position="101"/>
        <end position="114"/>
    </location>
</feature>
<feature type="region of interest" description="Disordered" evidence="2">
    <location>
        <begin position="90"/>
        <end position="120"/>
    </location>
</feature>
<dbReference type="InterPro" id="IPR043504">
    <property type="entry name" value="Peptidase_S1_PA_chymotrypsin"/>
</dbReference>
<dbReference type="RefSeq" id="WP_084392562.1">
    <property type="nucleotide sequence ID" value="NZ_BMKF01000002.1"/>
</dbReference>
<dbReference type="InterPro" id="IPR013783">
    <property type="entry name" value="Ig-like_fold"/>
</dbReference>
<dbReference type="Gene3D" id="2.60.40.10">
    <property type="entry name" value="Immunoglobulins"/>
    <property type="match status" value="1"/>
</dbReference>
<organism evidence="4 5">
    <name type="scientific">Henriciella pelagia</name>
    <dbReference type="NCBI Taxonomy" id="1977912"/>
    <lineage>
        <taxon>Bacteria</taxon>
        <taxon>Pseudomonadati</taxon>
        <taxon>Pseudomonadota</taxon>
        <taxon>Alphaproteobacteria</taxon>
        <taxon>Hyphomonadales</taxon>
        <taxon>Hyphomonadaceae</taxon>
        <taxon>Henriciella</taxon>
    </lineage>
</organism>
<evidence type="ECO:0000256" key="3">
    <source>
        <dbReference type="SAM" id="SignalP"/>
    </source>
</evidence>
<protein>
    <recommendedName>
        <fullName evidence="6">Peptidase S1 domain-containing protein</fullName>
    </recommendedName>
</protein>
<evidence type="ECO:0008006" key="6">
    <source>
        <dbReference type="Google" id="ProtNLM"/>
    </source>
</evidence>
<dbReference type="InterPro" id="IPR018114">
    <property type="entry name" value="TRYPSIN_HIS"/>
</dbReference>
<dbReference type="SUPFAM" id="SSF50494">
    <property type="entry name" value="Trypsin-like serine proteases"/>
    <property type="match status" value="1"/>
</dbReference>
<comment type="caution">
    <text evidence="4">The sequence shown here is derived from an EMBL/GenBank/DDBJ whole genome shotgun (WGS) entry which is preliminary data.</text>
</comment>
<name>A0ABQ1JJH1_9PROT</name>
<sequence>MTFTTGRLLGAAAISVTLCGFAANAQSENANPNARANGVFAHWTQERIDSAIPRDLVLDHRGVAYMRDANGVLRGHGHNRPYELKVKAVKPAPAPQAKPPSNNDTTPPTISGRSPSDGATIGTAQVFSAEVTDASGVKSVTFNINYTGGSQSFSGTLVGGDTYEVSLSGFPTGPGSWTVTATDTAKRGGNSATSSSYAFTVGGGGDPGPGGDTVANERWSDGGPIQDVTGRLLYEMPTNRRGTRWAAYVCSGTVATDGASSRSVIITAAHCVFDDVSKKFARNVLFIPNQDQTTGSGTDTNCANDPVGCWAPTFGAVDVNWTTRSFPDNIPWDYAYYVVEDSGAHSGSASTSDALDTAVGSLGIDFSPPAVNDGNDGATSADFTHALGYSYSDDPYFMYCAEDMTTEGSDNWWLPGCGLSGGSSGGPWIQPLSNGTGPIISVNSWGYNGSPGMAGPKLNGTSAQCVFDEAVSTPFNNVLTGDGQAGISVDGC</sequence>
<dbReference type="Proteomes" id="UP000628854">
    <property type="component" value="Unassembled WGS sequence"/>
</dbReference>
<evidence type="ECO:0000313" key="5">
    <source>
        <dbReference type="Proteomes" id="UP000628854"/>
    </source>
</evidence>
<dbReference type="EMBL" id="BMKF01000002">
    <property type="protein sequence ID" value="GGB70560.1"/>
    <property type="molecule type" value="Genomic_DNA"/>
</dbReference>
<keyword evidence="1 3" id="KW-0732">Signal</keyword>
<dbReference type="PROSITE" id="PS00134">
    <property type="entry name" value="TRYPSIN_HIS"/>
    <property type="match status" value="1"/>
</dbReference>
<feature type="chain" id="PRO_5046807853" description="Peptidase S1 domain-containing protein" evidence="3">
    <location>
        <begin position="23"/>
        <end position="492"/>
    </location>
</feature>
<evidence type="ECO:0000256" key="1">
    <source>
        <dbReference type="ARBA" id="ARBA00022729"/>
    </source>
</evidence>
<dbReference type="InterPro" id="IPR050966">
    <property type="entry name" value="Glutamyl_endopeptidase"/>
</dbReference>
<dbReference type="PANTHER" id="PTHR15462">
    <property type="entry name" value="SERINE PROTEASE"/>
    <property type="match status" value="1"/>
</dbReference>
<feature type="signal peptide" evidence="3">
    <location>
        <begin position="1"/>
        <end position="22"/>
    </location>
</feature>
<dbReference type="Gene3D" id="2.40.10.10">
    <property type="entry name" value="Trypsin-like serine proteases"/>
    <property type="match status" value="2"/>
</dbReference>
<dbReference type="InterPro" id="IPR009003">
    <property type="entry name" value="Peptidase_S1_PA"/>
</dbReference>